<feature type="domain" description="C2H2-type" evidence="9">
    <location>
        <begin position="181"/>
        <end position="208"/>
    </location>
</feature>
<feature type="compositionally biased region" description="Basic residues" evidence="8">
    <location>
        <begin position="364"/>
        <end position="380"/>
    </location>
</feature>
<dbReference type="PROSITE" id="PS00028">
    <property type="entry name" value="ZINC_FINGER_C2H2_1"/>
    <property type="match status" value="6"/>
</dbReference>
<feature type="domain" description="C2H2-type" evidence="9">
    <location>
        <begin position="212"/>
        <end position="240"/>
    </location>
</feature>
<comment type="subcellular location">
    <subcellularLocation>
        <location evidence="1">Nucleus</location>
    </subcellularLocation>
</comment>
<evidence type="ECO:0000256" key="3">
    <source>
        <dbReference type="ARBA" id="ARBA00022737"/>
    </source>
</evidence>
<dbReference type="Pfam" id="PF13912">
    <property type="entry name" value="zf-C2H2_6"/>
    <property type="match status" value="1"/>
</dbReference>
<dbReference type="InterPro" id="IPR036236">
    <property type="entry name" value="Znf_C2H2_sf"/>
</dbReference>
<dbReference type="InterPro" id="IPR013087">
    <property type="entry name" value="Znf_C2H2_type"/>
</dbReference>
<name>A0A7R9AV18_TIMSH</name>
<dbReference type="Pfam" id="PF00096">
    <property type="entry name" value="zf-C2H2"/>
    <property type="match status" value="2"/>
</dbReference>
<protein>
    <recommendedName>
        <fullName evidence="9">C2H2-type domain-containing protein</fullName>
    </recommendedName>
</protein>
<gene>
    <name evidence="10" type="ORF">TSIB3V08_LOCUS5112</name>
</gene>
<evidence type="ECO:0000256" key="8">
    <source>
        <dbReference type="SAM" id="MobiDB-lite"/>
    </source>
</evidence>
<dbReference type="PANTHER" id="PTHR24379">
    <property type="entry name" value="KRAB AND ZINC FINGER DOMAIN-CONTAINING"/>
    <property type="match status" value="1"/>
</dbReference>
<dbReference type="Gene3D" id="3.30.160.60">
    <property type="entry name" value="Classic Zinc Finger"/>
    <property type="match status" value="7"/>
</dbReference>
<dbReference type="GO" id="GO:0005634">
    <property type="term" value="C:nucleus"/>
    <property type="evidence" value="ECO:0007669"/>
    <property type="project" value="UniProtKB-SubCell"/>
</dbReference>
<evidence type="ECO:0000256" key="7">
    <source>
        <dbReference type="PROSITE-ProRule" id="PRU00042"/>
    </source>
</evidence>
<feature type="domain" description="C2H2-type" evidence="9">
    <location>
        <begin position="303"/>
        <end position="330"/>
    </location>
</feature>
<keyword evidence="6" id="KW-0539">Nucleus</keyword>
<evidence type="ECO:0000256" key="4">
    <source>
        <dbReference type="ARBA" id="ARBA00022771"/>
    </source>
</evidence>
<feature type="region of interest" description="Disordered" evidence="8">
    <location>
        <begin position="360"/>
        <end position="380"/>
    </location>
</feature>
<feature type="domain" description="C2H2-type" evidence="9">
    <location>
        <begin position="331"/>
        <end position="360"/>
    </location>
</feature>
<dbReference type="SMART" id="SM00355">
    <property type="entry name" value="ZnF_C2H2"/>
    <property type="match status" value="8"/>
</dbReference>
<feature type="domain" description="C2H2-type" evidence="9">
    <location>
        <begin position="126"/>
        <end position="153"/>
    </location>
</feature>
<dbReference type="EMBL" id="OC001927">
    <property type="protein sequence ID" value="CAD7260958.1"/>
    <property type="molecule type" value="Genomic_DNA"/>
</dbReference>
<accession>A0A7R9AV18</accession>
<evidence type="ECO:0000259" key="9">
    <source>
        <dbReference type="PROSITE" id="PS50157"/>
    </source>
</evidence>
<dbReference type="SUPFAM" id="SSF57667">
    <property type="entry name" value="beta-beta-alpha zinc fingers"/>
    <property type="match status" value="4"/>
</dbReference>
<keyword evidence="2" id="KW-0479">Metal-binding</keyword>
<dbReference type="PROSITE" id="PS50157">
    <property type="entry name" value="ZINC_FINGER_C2H2_2"/>
    <property type="match status" value="8"/>
</dbReference>
<dbReference type="FunFam" id="3.30.160.60:FF:000870">
    <property type="entry name" value="zinc finger protein 197 isoform X1"/>
    <property type="match status" value="1"/>
</dbReference>
<dbReference type="PANTHER" id="PTHR24379:SF121">
    <property type="entry name" value="C2H2-TYPE DOMAIN-CONTAINING PROTEIN"/>
    <property type="match status" value="1"/>
</dbReference>
<keyword evidence="4 7" id="KW-0863">Zinc-finger</keyword>
<dbReference type="AlphaFoldDB" id="A0A7R9AV18"/>
<sequence>MKVGTVLILLHKNSMTWDVKPRTHWTITCGRAERNVLQLLRHCARKERLKPSDPSNSQTHQDWLQKPAALYSNLMASLVLTDNLQLTSDSQHLGDVQPCYFCGLETPYSCHPKCREKTSSGDPKPFSCHICNGKFKAKRTLERHLNLHLPDSPFCCDICGKLSTTKSSLSKHRTIHFGEYHQCNICFKIFSRKDVLNIHVITHRSNKTRKDFLCEICGYLCDCFHLLKEHISNVHSHERKYICEVCGAGTNKINKFKDHMVSHTGDKQFICAVCDKPFGIRGNLKIHIMRCHPKTMGLSKKTFPCSLCDKVYQSMNGIIKHMRSHTGERNFVCDLCGKHFMHAFDLSKHKKSSIHNEELAAQQKSKRINKNKQQFKKPIK</sequence>
<evidence type="ECO:0000313" key="10">
    <source>
        <dbReference type="EMBL" id="CAD7260958.1"/>
    </source>
</evidence>
<feature type="domain" description="C2H2-type" evidence="9">
    <location>
        <begin position="269"/>
        <end position="292"/>
    </location>
</feature>
<reference evidence="10" key="1">
    <citation type="submission" date="2020-11" db="EMBL/GenBank/DDBJ databases">
        <authorList>
            <person name="Tran Van P."/>
        </authorList>
    </citation>
    <scope>NUCLEOTIDE SEQUENCE</scope>
</reference>
<feature type="domain" description="C2H2-type" evidence="9">
    <location>
        <begin position="241"/>
        <end position="268"/>
    </location>
</feature>
<organism evidence="10">
    <name type="scientific">Timema shepardi</name>
    <name type="common">Walking stick</name>
    <dbReference type="NCBI Taxonomy" id="629360"/>
    <lineage>
        <taxon>Eukaryota</taxon>
        <taxon>Metazoa</taxon>
        <taxon>Ecdysozoa</taxon>
        <taxon>Arthropoda</taxon>
        <taxon>Hexapoda</taxon>
        <taxon>Insecta</taxon>
        <taxon>Pterygota</taxon>
        <taxon>Neoptera</taxon>
        <taxon>Polyneoptera</taxon>
        <taxon>Phasmatodea</taxon>
        <taxon>Timematodea</taxon>
        <taxon>Timematoidea</taxon>
        <taxon>Timematidae</taxon>
        <taxon>Timema</taxon>
    </lineage>
</organism>
<evidence type="ECO:0000256" key="1">
    <source>
        <dbReference type="ARBA" id="ARBA00004123"/>
    </source>
</evidence>
<evidence type="ECO:0000256" key="2">
    <source>
        <dbReference type="ARBA" id="ARBA00022723"/>
    </source>
</evidence>
<dbReference type="GO" id="GO:0008270">
    <property type="term" value="F:zinc ion binding"/>
    <property type="evidence" value="ECO:0007669"/>
    <property type="project" value="UniProtKB-KW"/>
</dbReference>
<evidence type="ECO:0000256" key="6">
    <source>
        <dbReference type="ARBA" id="ARBA00023242"/>
    </source>
</evidence>
<evidence type="ECO:0000256" key="5">
    <source>
        <dbReference type="ARBA" id="ARBA00022833"/>
    </source>
</evidence>
<proteinExistence type="predicted"/>
<keyword evidence="3" id="KW-0677">Repeat</keyword>
<keyword evidence="5" id="KW-0862">Zinc</keyword>
<feature type="domain" description="C2H2-type" evidence="9">
    <location>
        <begin position="154"/>
        <end position="181"/>
    </location>
</feature>